<dbReference type="EMBL" id="JADLRE010000005">
    <property type="protein sequence ID" value="MBF6225181.1"/>
    <property type="molecule type" value="Genomic_DNA"/>
</dbReference>
<dbReference type="Gene3D" id="3.40.50.1000">
    <property type="entry name" value="HAD superfamily/HAD-like"/>
    <property type="match status" value="1"/>
</dbReference>
<accession>A0ABS0C465</accession>
<keyword evidence="2" id="KW-1185">Reference proteome</keyword>
<evidence type="ECO:0000313" key="2">
    <source>
        <dbReference type="Proteomes" id="UP000807309"/>
    </source>
</evidence>
<dbReference type="RefSeq" id="WP_195032472.1">
    <property type="nucleotide sequence ID" value="NZ_JADLRE010000005.1"/>
</dbReference>
<dbReference type="Proteomes" id="UP000807309">
    <property type="component" value="Unassembled WGS sequence"/>
</dbReference>
<evidence type="ECO:0000313" key="1">
    <source>
        <dbReference type="EMBL" id="MBF6225181.1"/>
    </source>
</evidence>
<protein>
    <submittedName>
        <fullName evidence="1">Uncharacterized protein</fullName>
    </submittedName>
</protein>
<comment type="caution">
    <text evidence="1">The sequence shown here is derived from an EMBL/GenBank/DDBJ whole genome shotgun (WGS) entry which is preliminary data.</text>
</comment>
<dbReference type="InterPro" id="IPR023214">
    <property type="entry name" value="HAD_sf"/>
</dbReference>
<reference evidence="1 2" key="1">
    <citation type="submission" date="2020-10" db="EMBL/GenBank/DDBJ databases">
        <title>Identification of Nocardia species via Next-generation sequencing and recognition of intraspecies genetic diversity.</title>
        <authorList>
            <person name="Li P."/>
            <person name="Li P."/>
            <person name="Lu B."/>
        </authorList>
    </citation>
    <scope>NUCLEOTIDE SEQUENCE [LARGE SCALE GENOMIC DNA]</scope>
    <source>
        <strain evidence="1 2">N-11</strain>
    </source>
</reference>
<name>A0ABS0C465_9NOCA</name>
<organism evidence="1 2">
    <name type="scientific">Nocardia abscessus</name>
    <dbReference type="NCBI Taxonomy" id="120957"/>
    <lineage>
        <taxon>Bacteria</taxon>
        <taxon>Bacillati</taxon>
        <taxon>Actinomycetota</taxon>
        <taxon>Actinomycetes</taxon>
        <taxon>Mycobacteriales</taxon>
        <taxon>Nocardiaceae</taxon>
        <taxon>Nocardia</taxon>
    </lineage>
</organism>
<sequence length="182" mass="20753">MNEVGRHSNEERQPRLGVDFGRVIQGAAMAPGDEDTVFLSGGLEEALRTPPTAGAFEVLPRLVRRFEGRAWVISKCGPRIEQRTRRWLDHHDFYDRTGIARENVRFCRARADKAVHCAELGITHMIDDRLDVHRVLCDLVPYRLLFGVQPEPIPGWVRHVPTWDDVERAVLESTDPTPPVRS</sequence>
<gene>
    <name evidence="1" type="ORF">IU470_08665</name>
</gene>
<proteinExistence type="predicted"/>